<evidence type="ECO:0000256" key="1">
    <source>
        <dbReference type="SAM" id="SignalP"/>
    </source>
</evidence>
<dbReference type="AlphaFoldDB" id="A0A172ZJV1"/>
<dbReference type="KEGG" id="pbv:AR543_18535"/>
<keyword evidence="3" id="KW-1185">Reference proteome</keyword>
<sequence length="172" mass="18959">MKNSAFRLKNLSVAALALSLCSSLFIPGQSSTAFAENIPANLVPGSVEVNSAALSESSQPDDTGLHLDYDMYCAFGSVSSPLIANDIKAEGITQVQFIIFPFPGQNKQGVVFSLEAETEKGWEPVFVSTFQPSSKTQQQTMKLPRSDYKKFRLVLTSTNENYIVMEYKQWTN</sequence>
<proteinExistence type="predicted"/>
<gene>
    <name evidence="2" type="ORF">AR543_18535</name>
</gene>
<keyword evidence="1" id="KW-0732">Signal</keyword>
<accession>A0A172ZJV1</accession>
<feature type="chain" id="PRO_5008005972" description="F5/8 type C domain-containing protein" evidence="1">
    <location>
        <begin position="36"/>
        <end position="172"/>
    </location>
</feature>
<dbReference type="OrthoDB" id="2671226at2"/>
<dbReference type="RefSeq" id="WP_060535906.1">
    <property type="nucleotide sequence ID" value="NZ_CP013023.1"/>
</dbReference>
<protein>
    <recommendedName>
        <fullName evidence="4">F5/8 type C domain-containing protein</fullName>
    </recommendedName>
</protein>
<name>A0A172ZJV1_9BACL</name>
<organism evidence="2 3">
    <name type="scientific">Paenibacillus bovis</name>
    <dbReference type="NCBI Taxonomy" id="1616788"/>
    <lineage>
        <taxon>Bacteria</taxon>
        <taxon>Bacillati</taxon>
        <taxon>Bacillota</taxon>
        <taxon>Bacilli</taxon>
        <taxon>Bacillales</taxon>
        <taxon>Paenibacillaceae</taxon>
        <taxon>Paenibacillus</taxon>
    </lineage>
</organism>
<evidence type="ECO:0008006" key="4">
    <source>
        <dbReference type="Google" id="ProtNLM"/>
    </source>
</evidence>
<reference evidence="2 3" key="2">
    <citation type="journal article" date="2016" name="Int. J. Syst. Evol. Microbiol.">
        <title>Paenibacillus bovis sp. nov., isolated from raw yak (Bos grunniens) milk.</title>
        <authorList>
            <person name="Gao C."/>
            <person name="Han J."/>
            <person name="Liu Z."/>
            <person name="Xu X."/>
            <person name="Hang F."/>
            <person name="Wu Z."/>
        </authorList>
    </citation>
    <scope>NUCLEOTIDE SEQUENCE [LARGE SCALE GENOMIC DNA]</scope>
    <source>
        <strain evidence="2 3">BD3526</strain>
    </source>
</reference>
<dbReference type="EMBL" id="CP013023">
    <property type="protein sequence ID" value="ANF97813.1"/>
    <property type="molecule type" value="Genomic_DNA"/>
</dbReference>
<dbReference type="Proteomes" id="UP000078148">
    <property type="component" value="Chromosome"/>
</dbReference>
<evidence type="ECO:0000313" key="2">
    <source>
        <dbReference type="EMBL" id="ANF97813.1"/>
    </source>
</evidence>
<evidence type="ECO:0000313" key="3">
    <source>
        <dbReference type="Proteomes" id="UP000078148"/>
    </source>
</evidence>
<feature type="signal peptide" evidence="1">
    <location>
        <begin position="1"/>
        <end position="35"/>
    </location>
</feature>
<reference evidence="3" key="1">
    <citation type="submission" date="2015-10" db="EMBL/GenBank/DDBJ databases">
        <title>Genome of Paenibacillus bovis sp. nov.</title>
        <authorList>
            <person name="Wu Z."/>
            <person name="Gao C."/>
            <person name="Liu Z."/>
            <person name="Zheng H."/>
        </authorList>
    </citation>
    <scope>NUCLEOTIDE SEQUENCE [LARGE SCALE GENOMIC DNA]</scope>
    <source>
        <strain evidence="3">BD3526</strain>
    </source>
</reference>